<keyword evidence="1" id="KW-0812">Transmembrane</keyword>
<keyword evidence="1" id="KW-0472">Membrane</keyword>
<gene>
    <name evidence="2" type="ORF">SAMN05443661_12840</name>
</gene>
<sequence length="189" mass="19810">MSIERPIEYGFDGTGNWLFGGAVGGVVGSLLFGGVLWLVDPTIITEVIPALYGIDPIGTAGWVFHLVHGLVLGLVFGVLLSRDPILGTVMADVETGFIASMGPGLRFTLAGVVYGLAVWAILPLLVLPTWVAIGGIDDPGFPMLAFESLVGHLLYGLLLGALFSVVVEISQEAKAADAPFEEATDSTRE</sequence>
<dbReference type="RefSeq" id="WP_005580498.1">
    <property type="nucleotide sequence ID" value="NZ_FORO01000028.1"/>
</dbReference>
<evidence type="ECO:0000313" key="3">
    <source>
        <dbReference type="Proteomes" id="UP000182829"/>
    </source>
</evidence>
<dbReference type="OMA" id="WGIHIVH"/>
<keyword evidence="1" id="KW-1133">Transmembrane helix</keyword>
<organism evidence="2 3">
    <name type="scientific">Natronobacterium gregoryi</name>
    <dbReference type="NCBI Taxonomy" id="44930"/>
    <lineage>
        <taxon>Archaea</taxon>
        <taxon>Methanobacteriati</taxon>
        <taxon>Methanobacteriota</taxon>
        <taxon>Stenosarchaea group</taxon>
        <taxon>Halobacteria</taxon>
        <taxon>Halobacteriales</taxon>
        <taxon>Natrialbaceae</taxon>
        <taxon>Natronobacterium</taxon>
    </lineage>
</organism>
<feature type="transmembrane region" description="Helical" evidence="1">
    <location>
        <begin position="153"/>
        <end position="170"/>
    </location>
</feature>
<reference evidence="2 3" key="1">
    <citation type="submission" date="2016-10" db="EMBL/GenBank/DDBJ databases">
        <authorList>
            <person name="de Groot N.N."/>
        </authorList>
    </citation>
    <scope>NUCLEOTIDE SEQUENCE [LARGE SCALE GENOMIC DNA]</scope>
    <source>
        <strain evidence="2 3">SP2</strain>
    </source>
</reference>
<dbReference type="Proteomes" id="UP000182829">
    <property type="component" value="Unassembled WGS sequence"/>
</dbReference>
<protein>
    <recommendedName>
        <fullName evidence="4">Histidine kinase</fullName>
    </recommendedName>
</protein>
<dbReference type="EMBL" id="FORO01000028">
    <property type="protein sequence ID" value="SFJ42529.1"/>
    <property type="molecule type" value="Genomic_DNA"/>
</dbReference>
<dbReference type="GeneID" id="14209216"/>
<evidence type="ECO:0000256" key="1">
    <source>
        <dbReference type="SAM" id="Phobius"/>
    </source>
</evidence>
<accession>A0A1I3RA32</accession>
<dbReference type="OrthoDB" id="204680at2157"/>
<evidence type="ECO:0008006" key="4">
    <source>
        <dbReference type="Google" id="ProtNLM"/>
    </source>
</evidence>
<feature type="transmembrane region" description="Helical" evidence="1">
    <location>
        <begin position="107"/>
        <end position="133"/>
    </location>
</feature>
<feature type="transmembrane region" description="Helical" evidence="1">
    <location>
        <begin position="17"/>
        <end position="39"/>
    </location>
</feature>
<feature type="transmembrane region" description="Helical" evidence="1">
    <location>
        <begin position="59"/>
        <end position="80"/>
    </location>
</feature>
<evidence type="ECO:0000313" key="2">
    <source>
        <dbReference type="EMBL" id="SFJ42529.1"/>
    </source>
</evidence>
<dbReference type="AlphaFoldDB" id="A0A1I3RA32"/>
<proteinExistence type="predicted"/>
<name>A0A1I3RA32_9EURY</name>